<feature type="domain" description="HhH-GPD" evidence="14">
    <location>
        <begin position="137"/>
        <end position="304"/>
    </location>
</feature>
<evidence type="ECO:0000259" key="14">
    <source>
        <dbReference type="SMART" id="SM00478"/>
    </source>
</evidence>
<dbReference type="FunFam" id="1.10.340.30:FF:000006">
    <property type="entry name" value="N-glycosylase/DNA lyase isoform X2"/>
    <property type="match status" value="1"/>
</dbReference>
<evidence type="ECO:0000256" key="12">
    <source>
        <dbReference type="ARBA" id="ARBA00044632"/>
    </source>
</evidence>
<comment type="catalytic activity">
    <reaction evidence="12">
        <text>2'-deoxyribonucleotide-(2'-deoxyribose 5'-phosphate)-2'-deoxyribonucleotide-DNA = a 3'-end 2'-deoxyribonucleotide-(2,3-dehydro-2,3-deoxyribose 5'-phosphate)-DNA + a 5'-end 5'-phospho-2'-deoxyribonucleoside-DNA + H(+)</text>
        <dbReference type="Rhea" id="RHEA:66592"/>
        <dbReference type="Rhea" id="RHEA-COMP:13180"/>
        <dbReference type="Rhea" id="RHEA-COMP:16897"/>
        <dbReference type="Rhea" id="RHEA-COMP:17067"/>
        <dbReference type="ChEBI" id="CHEBI:15378"/>
        <dbReference type="ChEBI" id="CHEBI:136412"/>
        <dbReference type="ChEBI" id="CHEBI:157695"/>
        <dbReference type="ChEBI" id="CHEBI:167181"/>
        <dbReference type="EC" id="4.2.99.18"/>
    </reaction>
</comment>
<evidence type="ECO:0000256" key="2">
    <source>
        <dbReference type="ARBA" id="ARBA00010679"/>
    </source>
</evidence>
<dbReference type="GO" id="GO:0006284">
    <property type="term" value="P:base-excision repair"/>
    <property type="evidence" value="ECO:0007669"/>
    <property type="project" value="UniProtKB-ARBA"/>
</dbReference>
<keyword evidence="7" id="KW-0456">Lyase</keyword>
<dbReference type="InterPro" id="IPR011257">
    <property type="entry name" value="DNA_glycosylase"/>
</dbReference>
<evidence type="ECO:0000256" key="5">
    <source>
        <dbReference type="ARBA" id="ARBA00022801"/>
    </source>
</evidence>
<dbReference type="GO" id="GO:0008534">
    <property type="term" value="F:oxidized purine nucleobase lesion DNA N-glycosylase activity"/>
    <property type="evidence" value="ECO:0007669"/>
    <property type="project" value="UniProtKB-ARBA"/>
</dbReference>
<proteinExistence type="inferred from homology"/>
<organism evidence="15 16">
    <name type="scientific">Cryptolaemus montrouzieri</name>
    <dbReference type="NCBI Taxonomy" id="559131"/>
    <lineage>
        <taxon>Eukaryota</taxon>
        <taxon>Metazoa</taxon>
        <taxon>Ecdysozoa</taxon>
        <taxon>Arthropoda</taxon>
        <taxon>Hexapoda</taxon>
        <taxon>Insecta</taxon>
        <taxon>Pterygota</taxon>
        <taxon>Neoptera</taxon>
        <taxon>Endopterygota</taxon>
        <taxon>Coleoptera</taxon>
        <taxon>Polyphaga</taxon>
        <taxon>Cucujiformia</taxon>
        <taxon>Coccinelloidea</taxon>
        <taxon>Coccinellidae</taxon>
        <taxon>Scymninae</taxon>
        <taxon>Scymnini</taxon>
        <taxon>Cryptolaemus</taxon>
    </lineage>
</organism>
<accession>A0ABD2P5Y7</accession>
<dbReference type="Gene3D" id="1.10.340.30">
    <property type="entry name" value="Hypothetical protein, domain 2"/>
    <property type="match status" value="1"/>
</dbReference>
<dbReference type="InterPro" id="IPR023170">
    <property type="entry name" value="HhH_base_excis_C"/>
</dbReference>
<dbReference type="PANTHER" id="PTHR10242:SF2">
    <property type="entry name" value="N-GLYCOSYLASE_DNA LYASE"/>
    <property type="match status" value="1"/>
</dbReference>
<reference evidence="15 16" key="1">
    <citation type="journal article" date="2021" name="BMC Biol.">
        <title>Horizontally acquired antibacterial genes associated with adaptive radiation of ladybird beetles.</title>
        <authorList>
            <person name="Li H.S."/>
            <person name="Tang X.F."/>
            <person name="Huang Y.H."/>
            <person name="Xu Z.Y."/>
            <person name="Chen M.L."/>
            <person name="Du X.Y."/>
            <person name="Qiu B.Y."/>
            <person name="Chen P.T."/>
            <person name="Zhang W."/>
            <person name="Slipinski A."/>
            <person name="Escalona H.E."/>
            <person name="Waterhouse R.M."/>
            <person name="Zwick A."/>
            <person name="Pang H."/>
        </authorList>
    </citation>
    <scope>NUCLEOTIDE SEQUENCE [LARGE SCALE GENOMIC DNA]</scope>
    <source>
        <strain evidence="15">SYSU2018</strain>
    </source>
</reference>
<keyword evidence="5" id="KW-0378">Hydrolase</keyword>
<dbReference type="Proteomes" id="UP001516400">
    <property type="component" value="Unassembled WGS sequence"/>
</dbReference>
<name>A0ABD2P5Y7_9CUCU</name>
<gene>
    <name evidence="15" type="ORF">HHI36_000616</name>
</gene>
<dbReference type="Gene3D" id="1.10.1670.10">
    <property type="entry name" value="Helix-hairpin-Helix base-excision DNA repair enzymes (C-terminal)"/>
    <property type="match status" value="1"/>
</dbReference>
<dbReference type="Gene3D" id="3.30.310.40">
    <property type="match status" value="1"/>
</dbReference>
<dbReference type="SUPFAM" id="SSF48150">
    <property type="entry name" value="DNA-glycosylase"/>
    <property type="match status" value="1"/>
</dbReference>
<dbReference type="EC" id="4.2.99.18" evidence="3"/>
<dbReference type="AlphaFoldDB" id="A0ABD2P5Y7"/>
<keyword evidence="10" id="KW-0326">Glycosidase</keyword>
<dbReference type="SMART" id="SM00478">
    <property type="entry name" value="ENDO3c"/>
    <property type="match status" value="1"/>
</dbReference>
<evidence type="ECO:0000256" key="3">
    <source>
        <dbReference type="ARBA" id="ARBA00012720"/>
    </source>
</evidence>
<comment type="similarity">
    <text evidence="2">Belongs to the type-1 OGG1 family.</text>
</comment>
<dbReference type="GO" id="GO:0140078">
    <property type="term" value="F:class I DNA-(apurinic or apyrimidinic site) endonuclease activity"/>
    <property type="evidence" value="ECO:0007669"/>
    <property type="project" value="UniProtKB-EC"/>
</dbReference>
<evidence type="ECO:0000256" key="6">
    <source>
        <dbReference type="ARBA" id="ARBA00023204"/>
    </source>
</evidence>
<dbReference type="Pfam" id="PF00730">
    <property type="entry name" value="HhH-GPD"/>
    <property type="match status" value="1"/>
</dbReference>
<keyword evidence="6" id="KW-0234">DNA repair</keyword>
<comment type="subcellular location">
    <subcellularLocation>
        <location evidence="1">Nucleus</location>
    </subcellularLocation>
</comment>
<evidence type="ECO:0000256" key="8">
    <source>
        <dbReference type="ARBA" id="ARBA00023242"/>
    </source>
</evidence>
<dbReference type="InterPro" id="IPR003265">
    <property type="entry name" value="HhH-GPD_domain"/>
</dbReference>
<keyword evidence="8" id="KW-0539">Nucleus</keyword>
<evidence type="ECO:0000256" key="10">
    <source>
        <dbReference type="ARBA" id="ARBA00023295"/>
    </source>
</evidence>
<keyword evidence="16" id="KW-1185">Reference proteome</keyword>
<evidence type="ECO:0000256" key="9">
    <source>
        <dbReference type="ARBA" id="ARBA00023268"/>
    </source>
</evidence>
<dbReference type="InterPro" id="IPR052054">
    <property type="entry name" value="Oxidative_DNA_repair_enzyme"/>
</dbReference>
<dbReference type="FunFam" id="1.10.1670.10:FF:000005">
    <property type="entry name" value="N-glycosylase/DNA lyase OGG1"/>
    <property type="match status" value="1"/>
</dbReference>
<evidence type="ECO:0000313" key="16">
    <source>
        <dbReference type="Proteomes" id="UP001516400"/>
    </source>
</evidence>
<comment type="function">
    <text evidence="11">DNA repair enzyme that incises DNA at 8-oxoG residues. Excises 7,8-dihydro-8-oxoguanine and 2,6-diamino-4-hydroxy-5-N-methylformamidopyrimidine (FAPY) from damaged DNA. Has a beta-lyase activity that nicks DNA 3' to the lesion.</text>
</comment>
<sequence>MKMNNWYKLICNKYDLQLVGTLNGGQSFRWKKYMEDDNEQWIGVFNKRVWILQQHENEILYKVFESNERKNIYKENEDFNKVYNDMLIDYFQLQLNLGEHYKQWSASDPIFAKAAKQFYGIRILKQDVTENIFSFICSSNNNISRITSMVNKIADFYGEKICEIDGQTYYSFPDVDVLSHDDVEAKLRENGFGYRAKYINESAKLIMNQGGQTWLESLKKMEYVDAKASLMTLMGIGAKVADCICLMSLGHLGALPVDTHVYQIAMKFYMPHLSKKKTVTNKIYNEIGDHFRELYGPLAGWAHTILFCADLKKFQEET</sequence>
<dbReference type="Pfam" id="PF07934">
    <property type="entry name" value="OGG_N"/>
    <property type="match status" value="1"/>
</dbReference>
<protein>
    <recommendedName>
        <fullName evidence="13">N-glycosylase/DNA lyase</fullName>
        <ecNumber evidence="3">4.2.99.18</ecNumber>
    </recommendedName>
</protein>
<evidence type="ECO:0000256" key="7">
    <source>
        <dbReference type="ARBA" id="ARBA00023239"/>
    </source>
</evidence>
<keyword evidence="4" id="KW-0227">DNA damage</keyword>
<evidence type="ECO:0000256" key="13">
    <source>
        <dbReference type="ARBA" id="ARBA00073127"/>
    </source>
</evidence>
<dbReference type="GO" id="GO:0005634">
    <property type="term" value="C:nucleus"/>
    <property type="evidence" value="ECO:0007669"/>
    <property type="project" value="UniProtKB-SubCell"/>
</dbReference>
<dbReference type="CDD" id="cd00056">
    <property type="entry name" value="ENDO3c"/>
    <property type="match status" value="1"/>
</dbReference>
<dbReference type="SUPFAM" id="SSF55945">
    <property type="entry name" value="TATA-box binding protein-like"/>
    <property type="match status" value="1"/>
</dbReference>
<evidence type="ECO:0000256" key="11">
    <source>
        <dbReference type="ARBA" id="ARBA00025652"/>
    </source>
</evidence>
<comment type="caution">
    <text evidence="15">The sequence shown here is derived from an EMBL/GenBank/DDBJ whole genome shotgun (WGS) entry which is preliminary data.</text>
</comment>
<evidence type="ECO:0000256" key="1">
    <source>
        <dbReference type="ARBA" id="ARBA00004123"/>
    </source>
</evidence>
<evidence type="ECO:0000256" key="4">
    <source>
        <dbReference type="ARBA" id="ARBA00022763"/>
    </source>
</evidence>
<dbReference type="EMBL" id="JABFTP020000185">
    <property type="protein sequence ID" value="KAL3286103.1"/>
    <property type="molecule type" value="Genomic_DNA"/>
</dbReference>
<dbReference type="PANTHER" id="PTHR10242">
    <property type="entry name" value="8-OXOGUANINE DNA GLYCOSYLASE"/>
    <property type="match status" value="1"/>
</dbReference>
<evidence type="ECO:0000313" key="15">
    <source>
        <dbReference type="EMBL" id="KAL3286103.1"/>
    </source>
</evidence>
<keyword evidence="9" id="KW-0511">Multifunctional enzyme</keyword>
<dbReference type="InterPro" id="IPR012904">
    <property type="entry name" value="OGG_N"/>
</dbReference>